<sequence length="832" mass="86666">MTELTAAEVWRDYNINGVPASGAHKPNKREIRAWGTKLQADIAAGFEAINLSYASRAALFANLVPVANSLAQVRGDSTAAYNGLYKKAGAGGTGSWTRIADLPGDYVILATGGTANAIEATIVPGLPTTPGQHTYIFTPLAANTGAVTISVEGGEPVTVKSAFGTELAENSLLAGLTQLMLWSVDHYTLLMPVAVDADAILATVVAAKDVAEEARDEAVSAAAGVSLPSIVSGSAGKILQVNADETAHELVAVADVAARTFGLKALLSAADWADVRDATNVRDIISPLNAKISELAGTYPGCTIDARALRGEVEAEIDLFDGISAANIHLVTGAVTLKKEMNIGIAGAGAFRRPSYLHWEMHGTIIKPLTAVTGNIASPNDTEKAMLSSWLGQTTGTGVYNTASVTVDDPSIFEPGARIAIEGIYPDSSVTHNLAGNINSSVTTFNLSGDVSRTIHGGHVYLAVDDEVILGAISTSGVVTVTQRGANGTTPASHTSGTPTFWANSFVTTVVSVVGSVVTISNSLPNHFTDAVIHVGATGHRVSGEYIIDGEFYDDPGRPDAFYQCMGSVLSTHCTVSGRGVLRAAPFAGLFEYATAHNRISVDEISSIGRVSASLGGGIWVFAQNFRTDVRCRRLQRAATGALIDDKSESADFFGLARPNNQCSIDVDHATNLATGFSVSGSRDCRIRFGFLSADVAGIMDNNEGQRTSLLSDIRSNVVTIEADNCGAGVSGNILNKDGNRVIRGSLAPFFSSIAMPSTNIPTTGIDVNLDVPGAASNAFVEANFQFTPTGGIGIAYARVTATNTVKVYFTNSSGSPVNGVSGNILFKITNR</sequence>
<organism evidence="1 2">
    <name type="scientific">Nitrobacter winogradskyi</name>
    <name type="common">Nitrobacter agilis</name>
    <dbReference type="NCBI Taxonomy" id="913"/>
    <lineage>
        <taxon>Bacteria</taxon>
        <taxon>Pseudomonadati</taxon>
        <taxon>Pseudomonadota</taxon>
        <taxon>Alphaproteobacteria</taxon>
        <taxon>Hyphomicrobiales</taxon>
        <taxon>Nitrobacteraceae</taxon>
        <taxon>Nitrobacter</taxon>
    </lineage>
</organism>
<accession>A0A4Y3WD24</accession>
<name>A0A4Y3WD24_NITWI</name>
<dbReference type="RefSeq" id="WP_141382885.1">
    <property type="nucleotide sequence ID" value="NZ_BJNF01000026.1"/>
</dbReference>
<proteinExistence type="predicted"/>
<protein>
    <submittedName>
        <fullName evidence="1">Uncharacterized protein</fullName>
    </submittedName>
</protein>
<dbReference type="AlphaFoldDB" id="A0A4Y3WD24"/>
<dbReference type="OrthoDB" id="7779280at2"/>
<evidence type="ECO:0000313" key="1">
    <source>
        <dbReference type="EMBL" id="GEC15146.1"/>
    </source>
</evidence>
<reference evidence="1 2" key="1">
    <citation type="submission" date="2019-06" db="EMBL/GenBank/DDBJ databases">
        <title>Whole genome shotgun sequence of Nitrobacter winogradskyi NBRC 14297.</title>
        <authorList>
            <person name="Hosoyama A."/>
            <person name="Uohara A."/>
            <person name="Ohji S."/>
            <person name="Ichikawa N."/>
        </authorList>
    </citation>
    <scope>NUCLEOTIDE SEQUENCE [LARGE SCALE GENOMIC DNA]</scope>
    <source>
        <strain evidence="1 2">NBRC 14297</strain>
    </source>
</reference>
<evidence type="ECO:0000313" key="2">
    <source>
        <dbReference type="Proteomes" id="UP000318825"/>
    </source>
</evidence>
<comment type="caution">
    <text evidence="1">The sequence shown here is derived from an EMBL/GenBank/DDBJ whole genome shotgun (WGS) entry which is preliminary data.</text>
</comment>
<dbReference type="Proteomes" id="UP000318825">
    <property type="component" value="Unassembled WGS sequence"/>
</dbReference>
<gene>
    <name evidence="1" type="ORF">NWI01_10380</name>
</gene>
<dbReference type="EMBL" id="BJNF01000026">
    <property type="protein sequence ID" value="GEC15146.1"/>
    <property type="molecule type" value="Genomic_DNA"/>
</dbReference>